<name>A0A4Q1D508_9BACT</name>
<dbReference type="InterPro" id="IPR019861">
    <property type="entry name" value="PorP/SprF_Bacteroidetes"/>
</dbReference>
<dbReference type="NCBIfam" id="TIGR03519">
    <property type="entry name" value="T9SS_PorP_fam"/>
    <property type="match status" value="1"/>
</dbReference>
<keyword evidence="1" id="KW-0732">Signal</keyword>
<dbReference type="AlphaFoldDB" id="A0A4Q1D508"/>
<proteinExistence type="predicted"/>
<dbReference type="Pfam" id="PF11751">
    <property type="entry name" value="PorP_SprF"/>
    <property type="match status" value="1"/>
</dbReference>
<dbReference type="RefSeq" id="WP_129004607.1">
    <property type="nucleotide sequence ID" value="NZ_SDHZ01000002.1"/>
</dbReference>
<sequence length="331" mass="37027">MAQNVTKGLLCLLLVLSFKADAQQDAQFSQYIFNGIYINPAYAGYREELNAHAFYRSQWVGIPGAPQTMSLAIDGSVHDNRMGLALQVVHDKIGAQSNLSAYGNYAYRIKLSEEREEYLALGIGAGLVQLGLDASKLDPGNINDPYLTGNRQQSLLFDARAGAYYTTENFFAGFSVDHLAAQFMSKKQSPSLAAIVPRPHFYLTAGGLVPLSESIVWKPTFLIKDDKGGPTSLDLNSFLLFQETVWVGASYRTAVRLYDKPNLQEGLTRRSAVVGMVEVYATPQLRIGYSYDYTLNRFQSYNNATHEISIGYYMNRQRTGKKVDQMRCFYF</sequence>
<keyword evidence="3" id="KW-1185">Reference proteome</keyword>
<accession>A0A4Q1D508</accession>
<dbReference type="EMBL" id="SDHZ01000002">
    <property type="protein sequence ID" value="RXK83555.1"/>
    <property type="molecule type" value="Genomic_DNA"/>
</dbReference>
<evidence type="ECO:0000313" key="2">
    <source>
        <dbReference type="EMBL" id="RXK83555.1"/>
    </source>
</evidence>
<feature type="chain" id="PRO_5020692134" evidence="1">
    <location>
        <begin position="23"/>
        <end position="331"/>
    </location>
</feature>
<reference evidence="2 3" key="1">
    <citation type="submission" date="2019-01" db="EMBL/GenBank/DDBJ databases">
        <title>Filimonas sp. strain TTM-71.</title>
        <authorList>
            <person name="Chen W.-M."/>
        </authorList>
    </citation>
    <scope>NUCLEOTIDE SEQUENCE [LARGE SCALE GENOMIC DNA]</scope>
    <source>
        <strain evidence="2 3">TTM-71</strain>
    </source>
</reference>
<evidence type="ECO:0000256" key="1">
    <source>
        <dbReference type="SAM" id="SignalP"/>
    </source>
</evidence>
<comment type="caution">
    <text evidence="2">The sequence shown here is derived from an EMBL/GenBank/DDBJ whole genome shotgun (WGS) entry which is preliminary data.</text>
</comment>
<protein>
    <submittedName>
        <fullName evidence="2">Type IX secretion system membrane protein PorP/SprF</fullName>
    </submittedName>
</protein>
<feature type="signal peptide" evidence="1">
    <location>
        <begin position="1"/>
        <end position="22"/>
    </location>
</feature>
<gene>
    <name evidence="2" type="ORF">ESB13_15815</name>
</gene>
<dbReference type="Proteomes" id="UP000290545">
    <property type="component" value="Unassembled WGS sequence"/>
</dbReference>
<dbReference type="OrthoDB" id="626665at2"/>
<evidence type="ECO:0000313" key="3">
    <source>
        <dbReference type="Proteomes" id="UP000290545"/>
    </source>
</evidence>
<organism evidence="2 3">
    <name type="scientific">Filimonas effusa</name>
    <dbReference type="NCBI Taxonomy" id="2508721"/>
    <lineage>
        <taxon>Bacteria</taxon>
        <taxon>Pseudomonadati</taxon>
        <taxon>Bacteroidota</taxon>
        <taxon>Chitinophagia</taxon>
        <taxon>Chitinophagales</taxon>
        <taxon>Chitinophagaceae</taxon>
        <taxon>Filimonas</taxon>
    </lineage>
</organism>